<dbReference type="EMBL" id="CAUYUJ010009047">
    <property type="protein sequence ID" value="CAK0825714.1"/>
    <property type="molecule type" value="Genomic_DNA"/>
</dbReference>
<evidence type="ECO:0000313" key="2">
    <source>
        <dbReference type="EMBL" id="CAK0825714.1"/>
    </source>
</evidence>
<organism evidence="2 3">
    <name type="scientific">Prorocentrum cordatum</name>
    <dbReference type="NCBI Taxonomy" id="2364126"/>
    <lineage>
        <taxon>Eukaryota</taxon>
        <taxon>Sar</taxon>
        <taxon>Alveolata</taxon>
        <taxon>Dinophyceae</taxon>
        <taxon>Prorocentrales</taxon>
        <taxon>Prorocentraceae</taxon>
        <taxon>Prorocentrum</taxon>
    </lineage>
</organism>
<dbReference type="Proteomes" id="UP001189429">
    <property type="component" value="Unassembled WGS sequence"/>
</dbReference>
<evidence type="ECO:0000256" key="1">
    <source>
        <dbReference type="SAM" id="MobiDB-lite"/>
    </source>
</evidence>
<comment type="caution">
    <text evidence="2">The sequence shown here is derived from an EMBL/GenBank/DDBJ whole genome shotgun (WGS) entry which is preliminary data.</text>
</comment>
<gene>
    <name evidence="2" type="ORF">PCOR1329_LOCUS25773</name>
</gene>
<name>A0ABN9S7R9_9DINO</name>
<proteinExistence type="predicted"/>
<feature type="non-terminal residue" evidence="2">
    <location>
        <position position="1"/>
    </location>
</feature>
<feature type="region of interest" description="Disordered" evidence="1">
    <location>
        <begin position="158"/>
        <end position="194"/>
    </location>
</feature>
<protein>
    <submittedName>
        <fullName evidence="2">Uncharacterized protein</fullName>
    </submittedName>
</protein>
<evidence type="ECO:0000313" key="3">
    <source>
        <dbReference type="Proteomes" id="UP001189429"/>
    </source>
</evidence>
<feature type="compositionally biased region" description="Polar residues" evidence="1">
    <location>
        <begin position="176"/>
        <end position="194"/>
    </location>
</feature>
<keyword evidence="3" id="KW-1185">Reference proteome</keyword>
<accession>A0ABN9S7R9</accession>
<sequence>VSTGIGARCWTRSLASDRTDWRDQLCQMADGQFLGGVANCHVGSSGILLAYRYIVQQRLRELRAQRGGKNPYKWVVLTRADYLYGCDLPSLHNFSKVDGQHFVADAYNVPDEQGYRGITDRFSVLPGDLADKVLDVPRYLLSEPDFWKELGVHGRGSCHGKRTPRGSATWRAFSPPTASARASNITRTGTLPSR</sequence>
<reference evidence="2" key="1">
    <citation type="submission" date="2023-10" db="EMBL/GenBank/DDBJ databases">
        <authorList>
            <person name="Chen Y."/>
            <person name="Shah S."/>
            <person name="Dougan E. K."/>
            <person name="Thang M."/>
            <person name="Chan C."/>
        </authorList>
    </citation>
    <scope>NUCLEOTIDE SEQUENCE [LARGE SCALE GENOMIC DNA]</scope>
</reference>